<gene>
    <name evidence="12" type="ORF">C942_01927</name>
</gene>
<dbReference type="SMART" id="SM00990">
    <property type="entry name" value="VRR_NUC"/>
    <property type="match status" value="1"/>
</dbReference>
<proteinExistence type="inferred from homology"/>
<feature type="domain" description="VRR-NUC" evidence="11">
    <location>
        <begin position="426"/>
        <end position="537"/>
    </location>
</feature>
<evidence type="ECO:0000256" key="4">
    <source>
        <dbReference type="ARBA" id="ARBA00005533"/>
    </source>
</evidence>
<evidence type="ECO:0000256" key="8">
    <source>
        <dbReference type="ARBA" id="ARBA00022801"/>
    </source>
</evidence>
<organism evidence="12 13">
    <name type="scientific">Photobacterium marinum</name>
    <dbReference type="NCBI Taxonomy" id="1056511"/>
    <lineage>
        <taxon>Bacteria</taxon>
        <taxon>Pseudomonadati</taxon>
        <taxon>Pseudomonadota</taxon>
        <taxon>Gammaproteobacteria</taxon>
        <taxon>Vibrionales</taxon>
        <taxon>Vibrionaceae</taxon>
        <taxon>Photobacterium</taxon>
    </lineage>
</organism>
<evidence type="ECO:0000256" key="3">
    <source>
        <dbReference type="ARBA" id="ARBA00001946"/>
    </source>
</evidence>
<dbReference type="EMBL" id="AMZO01000021">
    <property type="protein sequence ID" value="ELR64837.1"/>
    <property type="molecule type" value="Genomic_DNA"/>
</dbReference>
<protein>
    <recommendedName>
        <fullName evidence="5">phosphodiesterase I</fullName>
        <ecNumber evidence="5">3.1.4.1</ecNumber>
    </recommendedName>
</protein>
<comment type="similarity">
    <text evidence="4">Belongs to the FAN1 family.</text>
</comment>
<dbReference type="PATRIC" id="fig|1056511.3.peg.3003"/>
<evidence type="ECO:0000256" key="5">
    <source>
        <dbReference type="ARBA" id="ARBA00012029"/>
    </source>
</evidence>
<evidence type="ECO:0000313" key="12">
    <source>
        <dbReference type="EMBL" id="ELR64837.1"/>
    </source>
</evidence>
<keyword evidence="7" id="KW-0479">Metal-binding</keyword>
<evidence type="ECO:0000256" key="10">
    <source>
        <dbReference type="ARBA" id="ARBA00023211"/>
    </source>
</evidence>
<dbReference type="Proteomes" id="UP000011134">
    <property type="component" value="Unassembled WGS sequence"/>
</dbReference>
<comment type="cofactor">
    <cofactor evidence="2">
        <name>Mn(2+)</name>
        <dbReference type="ChEBI" id="CHEBI:29035"/>
    </cofactor>
</comment>
<keyword evidence="10" id="KW-0464">Manganese</keyword>
<keyword evidence="6" id="KW-0540">Nuclease</keyword>
<dbReference type="OrthoDB" id="9803913at2"/>
<keyword evidence="8" id="KW-0378">Hydrolase</keyword>
<dbReference type="Pfam" id="PF08774">
    <property type="entry name" value="VRR_NUC"/>
    <property type="match status" value="1"/>
</dbReference>
<comment type="caution">
    <text evidence="12">The sequence shown here is derived from an EMBL/GenBank/DDBJ whole genome shotgun (WGS) entry which is preliminary data.</text>
</comment>
<keyword evidence="13" id="KW-1185">Reference proteome</keyword>
<dbReference type="GO" id="GO:0003676">
    <property type="term" value="F:nucleic acid binding"/>
    <property type="evidence" value="ECO:0007669"/>
    <property type="project" value="InterPro"/>
</dbReference>
<dbReference type="EC" id="3.1.4.1" evidence="5"/>
<dbReference type="PANTHER" id="PTHR15749">
    <property type="entry name" value="FANCONI-ASSOCIATED NUCLEASE 1"/>
    <property type="match status" value="1"/>
</dbReference>
<accession>L8JBQ8</accession>
<dbReference type="GO" id="GO:0036297">
    <property type="term" value="P:interstrand cross-link repair"/>
    <property type="evidence" value="ECO:0007669"/>
    <property type="project" value="InterPro"/>
</dbReference>
<dbReference type="Pfam" id="PF21315">
    <property type="entry name" value="FAN1_HTH"/>
    <property type="match status" value="1"/>
</dbReference>
<dbReference type="GO" id="GO:0004528">
    <property type="term" value="F:phosphodiesterase I activity"/>
    <property type="evidence" value="ECO:0007669"/>
    <property type="project" value="UniProtKB-EC"/>
</dbReference>
<name>L8JBQ8_9GAMM</name>
<dbReference type="Gene3D" id="3.40.1350.10">
    <property type="match status" value="1"/>
</dbReference>
<dbReference type="InterPro" id="IPR014883">
    <property type="entry name" value="VRR_NUC"/>
</dbReference>
<keyword evidence="9" id="KW-0460">Magnesium</keyword>
<dbReference type="PANTHER" id="PTHR15749:SF4">
    <property type="entry name" value="FANCONI-ASSOCIATED NUCLEASE 1"/>
    <property type="match status" value="1"/>
</dbReference>
<evidence type="ECO:0000259" key="11">
    <source>
        <dbReference type="SMART" id="SM00990"/>
    </source>
</evidence>
<sequence>MQPSELASDYYLHNFQRLVDSVEQHYLDLLNQNETDWLKAFRQLSPSARMLYVRLLSRKGLYYRKDKLHYPEIGELTQPARELAKAGFIEINNPDWCTEHIAPLFTKPELLTLFPALNKHKSTHKAALLEKLYQLSPKLEEFGQTIFYICHQQNLEIFLLLFFGNSHQDLSQFVLSDLGLHQFESYPVDKETRLFQSREQIESWLVLTSLADDYWNAKEQKNHDAIVNMVSNIPTRFEWPPLERKRQKLINHVARDLERFGMQEEALTLFRQSELPPSRERQIRILDKLGIQDEALTLTLKLKNTPLTEEESEVALTLEKKLSRQLKRPFSPAEKTSFNENHLVLPHTEQRVELAVVDYYTEQGWTVFYLENSLICGLFGLAFWDIIFSPIPGAFLNPYQRSPRDMFTPEFRTQRSEMIAERLEHISSGSWCNWLEIYNQKEGLSNDWVNWHSLSKDIIELTVNSIPYSTLSHLFERMLFDPRNNRSGFPDLIMFKNNQYQWVEVKGPGDKLQSNQARWLKMFNQSDIPACIDFITWHKD</sequence>
<dbReference type="RefSeq" id="WP_007466899.1">
    <property type="nucleotide sequence ID" value="NZ_AMZO01000021.1"/>
</dbReference>
<comment type="catalytic activity">
    <reaction evidence="1">
        <text>Hydrolytically removes 5'-nucleotides successively from the 3'-hydroxy termini of 3'-hydroxy-terminated oligonucleotides.</text>
        <dbReference type="EC" id="3.1.4.1"/>
    </reaction>
</comment>
<reference evidence="12 13" key="1">
    <citation type="submission" date="2012-12" db="EMBL/GenBank/DDBJ databases">
        <title>Genome Assembly of Photobacterium sp. AK15.</title>
        <authorList>
            <person name="Khatri I."/>
            <person name="Vaidya B."/>
            <person name="Srinivas T.N.R."/>
            <person name="Subramanian S."/>
            <person name="Pinnaka A."/>
        </authorList>
    </citation>
    <scope>NUCLEOTIDE SEQUENCE [LARGE SCALE GENOMIC DNA]</scope>
    <source>
        <strain evidence="12 13">AK15</strain>
    </source>
</reference>
<evidence type="ECO:0000256" key="1">
    <source>
        <dbReference type="ARBA" id="ARBA00000983"/>
    </source>
</evidence>
<comment type="cofactor">
    <cofactor evidence="3">
        <name>Mg(2+)</name>
        <dbReference type="ChEBI" id="CHEBI:18420"/>
    </cofactor>
</comment>
<evidence type="ECO:0000313" key="13">
    <source>
        <dbReference type="Proteomes" id="UP000011134"/>
    </source>
</evidence>
<evidence type="ECO:0000256" key="7">
    <source>
        <dbReference type="ARBA" id="ARBA00022723"/>
    </source>
</evidence>
<dbReference type="InterPro" id="IPR049125">
    <property type="entry name" value="FAN1-like_WH"/>
</dbReference>
<evidence type="ECO:0000256" key="2">
    <source>
        <dbReference type="ARBA" id="ARBA00001936"/>
    </source>
</evidence>
<evidence type="ECO:0000256" key="9">
    <source>
        <dbReference type="ARBA" id="ARBA00022842"/>
    </source>
</evidence>
<evidence type="ECO:0000256" key="6">
    <source>
        <dbReference type="ARBA" id="ARBA00022722"/>
    </source>
</evidence>
<dbReference type="InterPro" id="IPR033315">
    <property type="entry name" value="Fan1-like"/>
</dbReference>
<dbReference type="InterPro" id="IPR011856">
    <property type="entry name" value="tRNA_endonuc-like_dom_sf"/>
</dbReference>
<dbReference type="AlphaFoldDB" id="L8JBQ8"/>
<dbReference type="GO" id="GO:0046872">
    <property type="term" value="F:metal ion binding"/>
    <property type="evidence" value="ECO:0007669"/>
    <property type="project" value="UniProtKB-KW"/>
</dbReference>